<keyword evidence="2" id="KW-1185">Reference proteome</keyword>
<evidence type="ECO:0000313" key="2">
    <source>
        <dbReference type="Proteomes" id="UP000070700"/>
    </source>
</evidence>
<proteinExistence type="predicted"/>
<dbReference type="AlphaFoldDB" id="A0A194X3R3"/>
<reference evidence="1 2" key="1">
    <citation type="submission" date="2015-10" db="EMBL/GenBank/DDBJ databases">
        <title>Full genome of DAOMC 229536 Phialocephala scopiformis, a fungal endophyte of spruce producing the potent anti-insectan compound rugulosin.</title>
        <authorList>
            <consortium name="DOE Joint Genome Institute"/>
            <person name="Walker A.K."/>
            <person name="Frasz S.L."/>
            <person name="Seifert K.A."/>
            <person name="Miller J.D."/>
            <person name="Mondo S.J."/>
            <person name="Labutti K."/>
            <person name="Lipzen A."/>
            <person name="Dockter R."/>
            <person name="Kennedy M."/>
            <person name="Grigoriev I.V."/>
            <person name="Spatafora J.W."/>
        </authorList>
    </citation>
    <scope>NUCLEOTIDE SEQUENCE [LARGE SCALE GENOMIC DNA]</scope>
    <source>
        <strain evidence="1 2">CBS 120377</strain>
    </source>
</reference>
<accession>A0A194X3R3</accession>
<dbReference type="RefSeq" id="XP_018069185.1">
    <property type="nucleotide sequence ID" value="XM_018220053.1"/>
</dbReference>
<dbReference type="EMBL" id="KQ947419">
    <property type="protein sequence ID" value="KUJ14830.1"/>
    <property type="molecule type" value="Genomic_DNA"/>
</dbReference>
<sequence length="168" mass="18425">MSDLASIMLSRGFLKALYTGNMLWHTSAFIHFSFRPQHTLLRVGRRINSSNPAISSTPGGDAWHHDILDYLGKINLGFVALAALRLTVLLKTRSSSPEVVGNGLGEDLDVLALTVLGIANASQAWNNLVVLRKTDRWILGKGFDRITVLDTVFAVLDFGVVVAKILKR</sequence>
<name>A0A194X3R3_MOLSC</name>
<dbReference type="KEGG" id="psco:LY89DRAFT_735895"/>
<gene>
    <name evidence="1" type="ORF">LY89DRAFT_735895</name>
</gene>
<protein>
    <submittedName>
        <fullName evidence="1">Uncharacterized protein</fullName>
    </submittedName>
</protein>
<evidence type="ECO:0000313" key="1">
    <source>
        <dbReference type="EMBL" id="KUJ14830.1"/>
    </source>
</evidence>
<dbReference type="InParanoid" id="A0A194X3R3"/>
<dbReference type="Proteomes" id="UP000070700">
    <property type="component" value="Unassembled WGS sequence"/>
</dbReference>
<dbReference type="GeneID" id="28829779"/>
<organism evidence="1 2">
    <name type="scientific">Mollisia scopiformis</name>
    <name type="common">Conifer needle endophyte fungus</name>
    <name type="synonym">Phialocephala scopiformis</name>
    <dbReference type="NCBI Taxonomy" id="149040"/>
    <lineage>
        <taxon>Eukaryota</taxon>
        <taxon>Fungi</taxon>
        <taxon>Dikarya</taxon>
        <taxon>Ascomycota</taxon>
        <taxon>Pezizomycotina</taxon>
        <taxon>Leotiomycetes</taxon>
        <taxon>Helotiales</taxon>
        <taxon>Mollisiaceae</taxon>
        <taxon>Mollisia</taxon>
    </lineage>
</organism>
<dbReference type="OrthoDB" id="3529721at2759"/>